<evidence type="ECO:0000256" key="5">
    <source>
        <dbReference type="ARBA" id="ARBA00023274"/>
    </source>
</evidence>
<evidence type="ECO:0000313" key="9">
    <source>
        <dbReference type="EMBL" id="JAP50292.1"/>
    </source>
</evidence>
<keyword evidence="5" id="KW-0687">Ribonucleoprotein</keyword>
<evidence type="ECO:0000256" key="6">
    <source>
        <dbReference type="ARBA" id="ARBA00033752"/>
    </source>
</evidence>
<reference evidence="9" key="1">
    <citation type="submission" date="2016-01" db="EMBL/GenBank/DDBJ databases">
        <title>Reference transcriptome for the parasite Schistocephalus solidus: insights into the molecular evolution of parasitism.</title>
        <authorList>
            <person name="Hebert F.O."/>
            <person name="Grambauer S."/>
            <person name="Barber I."/>
            <person name="Landry C.R."/>
            <person name="Aubin-Horth N."/>
        </authorList>
    </citation>
    <scope>NUCLEOTIDE SEQUENCE</scope>
</reference>
<dbReference type="AlphaFoldDB" id="A0A0X3PPJ5"/>
<dbReference type="GO" id="GO:0005762">
    <property type="term" value="C:mitochondrial large ribosomal subunit"/>
    <property type="evidence" value="ECO:0007669"/>
    <property type="project" value="TreeGrafter"/>
</dbReference>
<keyword evidence="2" id="KW-0809">Transit peptide</keyword>
<evidence type="ECO:0000256" key="4">
    <source>
        <dbReference type="ARBA" id="ARBA00023128"/>
    </source>
</evidence>
<dbReference type="EMBL" id="GEEE01012933">
    <property type="protein sequence ID" value="JAP50292.1"/>
    <property type="molecule type" value="Transcribed_RNA"/>
</dbReference>
<dbReference type="PANTHER" id="PTHR28595:SF1">
    <property type="entry name" value="LARGE RIBOSOMAL SUBUNIT PROTEIN ML54"/>
    <property type="match status" value="1"/>
</dbReference>
<gene>
    <name evidence="9" type="primary">RM54</name>
    <name evidence="9" type="ORF">TR134962</name>
</gene>
<dbReference type="Pfam" id="PF08561">
    <property type="entry name" value="Ribosomal_L37"/>
    <property type="match status" value="1"/>
</dbReference>
<feature type="signal peptide" evidence="8">
    <location>
        <begin position="1"/>
        <end position="15"/>
    </location>
</feature>
<evidence type="ECO:0000256" key="2">
    <source>
        <dbReference type="ARBA" id="ARBA00022946"/>
    </source>
</evidence>
<dbReference type="PANTHER" id="PTHR28595">
    <property type="entry name" value="39S RIBOSOMAL PROTEIN L54, MITOCHONDRIAL"/>
    <property type="match status" value="1"/>
</dbReference>
<proteinExistence type="inferred from homology"/>
<evidence type="ECO:0000256" key="1">
    <source>
        <dbReference type="ARBA" id="ARBA00004173"/>
    </source>
</evidence>
<dbReference type="GO" id="GO:0003735">
    <property type="term" value="F:structural constituent of ribosome"/>
    <property type="evidence" value="ECO:0007669"/>
    <property type="project" value="TreeGrafter"/>
</dbReference>
<organism evidence="9">
    <name type="scientific">Schistocephalus solidus</name>
    <name type="common">Tapeworm</name>
    <dbReference type="NCBI Taxonomy" id="70667"/>
    <lineage>
        <taxon>Eukaryota</taxon>
        <taxon>Metazoa</taxon>
        <taxon>Spiralia</taxon>
        <taxon>Lophotrochozoa</taxon>
        <taxon>Platyhelminthes</taxon>
        <taxon>Cestoda</taxon>
        <taxon>Eucestoda</taxon>
        <taxon>Diphyllobothriidea</taxon>
        <taxon>Diphyllobothriidae</taxon>
        <taxon>Schistocephalus</taxon>
    </lineage>
</organism>
<feature type="chain" id="PRO_5012949544" description="Large ribosomal subunit protein mL54" evidence="8">
    <location>
        <begin position="16"/>
        <end position="158"/>
    </location>
</feature>
<name>A0A0X3PPJ5_SCHSO</name>
<keyword evidence="3 9" id="KW-0689">Ribosomal protein</keyword>
<evidence type="ECO:0000256" key="7">
    <source>
        <dbReference type="ARBA" id="ARBA00035179"/>
    </source>
</evidence>
<keyword evidence="4" id="KW-0496">Mitochondrion</keyword>
<comment type="subcellular location">
    <subcellularLocation>
        <location evidence="1">Mitochondrion</location>
    </subcellularLocation>
</comment>
<keyword evidence="8" id="KW-0732">Signal</keyword>
<dbReference type="InterPro" id="IPR013870">
    <property type="entry name" value="Ribosomal_mL54"/>
</dbReference>
<sequence length="158" mass="18259">MLLKNCLLFLARGFAARPRAVKGVAAVTKTRELPVETDANKLVNFCCINYRIGEDPVPLKPDSEYPDWLWSLRTDRVPPPLSEIEPDTYYYWRRMRRLHNRHLNKLAEIDGWHKKQHRDGNSHSQRVYGDLAYAIEKWNYNKSPGGAMSTNSASSKVT</sequence>
<evidence type="ECO:0000256" key="3">
    <source>
        <dbReference type="ARBA" id="ARBA00022980"/>
    </source>
</evidence>
<evidence type="ECO:0000256" key="8">
    <source>
        <dbReference type="SAM" id="SignalP"/>
    </source>
</evidence>
<accession>A0A0X3PPJ5</accession>
<protein>
    <recommendedName>
        <fullName evidence="7">Large ribosomal subunit protein mL54</fullName>
    </recommendedName>
</protein>
<comment type="similarity">
    <text evidence="6">Belongs to the mitochondrion-specific ribosomal protein mL54 family.</text>
</comment>